<keyword evidence="2" id="KW-1185">Reference proteome</keyword>
<organism evidence="1 2">
    <name type="scientific">Bagarius yarrelli</name>
    <name type="common">Goonch</name>
    <name type="synonym">Bagrus yarrelli</name>
    <dbReference type="NCBI Taxonomy" id="175774"/>
    <lineage>
        <taxon>Eukaryota</taxon>
        <taxon>Metazoa</taxon>
        <taxon>Chordata</taxon>
        <taxon>Craniata</taxon>
        <taxon>Vertebrata</taxon>
        <taxon>Euteleostomi</taxon>
        <taxon>Actinopterygii</taxon>
        <taxon>Neopterygii</taxon>
        <taxon>Teleostei</taxon>
        <taxon>Ostariophysi</taxon>
        <taxon>Siluriformes</taxon>
        <taxon>Sisoridae</taxon>
        <taxon>Sisorinae</taxon>
        <taxon>Bagarius</taxon>
    </lineage>
</organism>
<dbReference type="AlphaFoldDB" id="A0A556U2W7"/>
<proteinExistence type="predicted"/>
<dbReference type="Proteomes" id="UP000319801">
    <property type="component" value="Unassembled WGS sequence"/>
</dbReference>
<sequence length="149" mass="16740">MEQQLMWKWRLPEGKGRGLAFPAITGGERCRDNETHTHKRANSQTQTRCRTAAITRGLSARHMPDMLRDTKISVTRFPQLGFKSTQAVCFMATVHQDIFTRRGSQGDMGSSDSLAGPPQSSAGQRIILLLHHLKTNYQGDKEDTVSDER</sequence>
<gene>
    <name evidence="1" type="ORF">Baya_7989</name>
</gene>
<accession>A0A556U2W7</accession>
<protein>
    <submittedName>
        <fullName evidence="1">Uncharacterized protein</fullName>
    </submittedName>
</protein>
<dbReference type="EMBL" id="VCAZ01000041">
    <property type="protein sequence ID" value="TSM12588.1"/>
    <property type="molecule type" value="Genomic_DNA"/>
</dbReference>
<reference evidence="1 2" key="1">
    <citation type="journal article" date="2019" name="Genome Biol. Evol.">
        <title>Whole-Genome Sequencing of the Giant Devil Catfish, Bagarius yarrelli.</title>
        <authorList>
            <person name="Jiang W."/>
            <person name="Lv Y."/>
            <person name="Cheng L."/>
            <person name="Yang K."/>
            <person name="Chao B."/>
            <person name="Wang X."/>
            <person name="Li Y."/>
            <person name="Pan X."/>
            <person name="You X."/>
            <person name="Zhang Y."/>
            <person name="Yang J."/>
            <person name="Li J."/>
            <person name="Zhang X."/>
            <person name="Liu S."/>
            <person name="Sun C."/>
            <person name="Yang J."/>
            <person name="Shi Q."/>
        </authorList>
    </citation>
    <scope>NUCLEOTIDE SEQUENCE [LARGE SCALE GENOMIC DNA]</scope>
    <source>
        <strain evidence="1">JWS20170419001</strain>
        <tissue evidence="1">Muscle</tissue>
    </source>
</reference>
<comment type="caution">
    <text evidence="1">The sequence shown here is derived from an EMBL/GenBank/DDBJ whole genome shotgun (WGS) entry which is preliminary data.</text>
</comment>
<evidence type="ECO:0000313" key="1">
    <source>
        <dbReference type="EMBL" id="TSM12588.1"/>
    </source>
</evidence>
<evidence type="ECO:0000313" key="2">
    <source>
        <dbReference type="Proteomes" id="UP000319801"/>
    </source>
</evidence>
<name>A0A556U2W7_BAGYA</name>